<dbReference type="AlphaFoldDB" id="A0A1R1MLY6"/>
<gene>
    <name evidence="2" type="ORF">BLW93_03610</name>
</gene>
<dbReference type="STRING" id="1914305.BLW93_03610"/>
<evidence type="ECO:0000259" key="1">
    <source>
        <dbReference type="Pfam" id="PF09936"/>
    </source>
</evidence>
<dbReference type="RefSeq" id="WP_076712751.1">
    <property type="nucleotide sequence ID" value="NZ_MOEN01000009.1"/>
</dbReference>
<dbReference type="Proteomes" id="UP000187408">
    <property type="component" value="Unassembled WGS sequence"/>
</dbReference>
<accession>A0A1R1MLY6</accession>
<name>A0A1R1MLY6_9BACT</name>
<sequence>MSVYVSLIHYPVYNKEKKVVATSITTLDIHDIARSSRTYGVKGYYIVQPIENHLWLANKLLSFWQGGHGREYNPKRWEALKLVKAVPYIEDAISDIEKKEGKKPKIVSTSAKRYEHTVSFDFLRREITKNEHPYLICFGTGWGLTEEFIHSSDYILEPICGPTDYNHLSVRSAASIVLDRLLGLR</sequence>
<evidence type="ECO:0000313" key="3">
    <source>
        <dbReference type="Proteomes" id="UP000187408"/>
    </source>
</evidence>
<dbReference type="OrthoDB" id="9794931at2"/>
<dbReference type="Gene3D" id="3.40.1280.10">
    <property type="match status" value="1"/>
</dbReference>
<organism evidence="2 3">
    <name type="scientific">Desulfurobacterium indicum</name>
    <dbReference type="NCBI Taxonomy" id="1914305"/>
    <lineage>
        <taxon>Bacteria</taxon>
        <taxon>Pseudomonadati</taxon>
        <taxon>Aquificota</taxon>
        <taxon>Aquificia</taxon>
        <taxon>Desulfurobacteriales</taxon>
        <taxon>Desulfurobacteriaceae</taxon>
        <taxon>Desulfurobacterium</taxon>
    </lineage>
</organism>
<dbReference type="Pfam" id="PF09936">
    <property type="entry name" value="Methyltrn_RNA_4"/>
    <property type="match status" value="1"/>
</dbReference>
<feature type="domain" description="tRNA (guanine-N(1)-)-methyltransferase C-terminal" evidence="1">
    <location>
        <begin position="3"/>
        <end position="183"/>
    </location>
</feature>
<keyword evidence="3" id="KW-1185">Reference proteome</keyword>
<comment type="caution">
    <text evidence="2">The sequence shown here is derived from an EMBL/GenBank/DDBJ whole genome shotgun (WGS) entry which is preliminary data.</text>
</comment>
<protein>
    <recommendedName>
        <fullName evidence="1">tRNA (guanine-N(1)-)-methyltransferase C-terminal domain-containing protein</fullName>
    </recommendedName>
</protein>
<dbReference type="InterPro" id="IPR019230">
    <property type="entry name" value="RNA_MeTrfase_C_dom"/>
</dbReference>
<dbReference type="EMBL" id="MOEN01000009">
    <property type="protein sequence ID" value="OMH40773.1"/>
    <property type="molecule type" value="Genomic_DNA"/>
</dbReference>
<evidence type="ECO:0000313" key="2">
    <source>
        <dbReference type="EMBL" id="OMH40773.1"/>
    </source>
</evidence>
<dbReference type="CDD" id="cd18085">
    <property type="entry name" value="TM1570-like"/>
    <property type="match status" value="1"/>
</dbReference>
<dbReference type="InterPro" id="IPR029026">
    <property type="entry name" value="tRNA_m1G_MTases_N"/>
</dbReference>
<reference evidence="2 3" key="1">
    <citation type="submission" date="2016-10" db="EMBL/GenBank/DDBJ databases">
        <title>Genome sequence of a sulfur-reducing bacterium Desulfurobacterium indicum K6013.</title>
        <authorList>
            <person name="Cao J."/>
            <person name="Shao Z."/>
            <person name="Alain K."/>
            <person name="Jebbar M."/>
        </authorList>
    </citation>
    <scope>NUCLEOTIDE SEQUENCE [LARGE SCALE GENOMIC DNA]</scope>
    <source>
        <strain evidence="2 3">K6013</strain>
    </source>
</reference>
<proteinExistence type="predicted"/>